<proteinExistence type="predicted"/>
<dbReference type="Pfam" id="PF01593">
    <property type="entry name" value="Amino_oxidase"/>
    <property type="match status" value="1"/>
</dbReference>
<dbReference type="PANTHER" id="PTHR43734">
    <property type="entry name" value="PHYTOENE DESATURASE"/>
    <property type="match status" value="1"/>
</dbReference>
<evidence type="ECO:0000259" key="2">
    <source>
        <dbReference type="Pfam" id="PF01593"/>
    </source>
</evidence>
<gene>
    <name evidence="3" type="ordered locus">Deide_13851</name>
</gene>
<accession>C1CVW1</accession>
<dbReference type="EMBL" id="CP001114">
    <property type="protein sequence ID" value="ACO46328.1"/>
    <property type="molecule type" value="Genomic_DNA"/>
</dbReference>
<dbReference type="OrthoDB" id="9774675at2"/>
<organism evidence="3 4">
    <name type="scientific">Deinococcus deserti (strain DSM 17065 / CIP 109153 / LMG 22923 / VCD115)</name>
    <dbReference type="NCBI Taxonomy" id="546414"/>
    <lineage>
        <taxon>Bacteria</taxon>
        <taxon>Thermotogati</taxon>
        <taxon>Deinococcota</taxon>
        <taxon>Deinococci</taxon>
        <taxon>Deinococcales</taxon>
        <taxon>Deinococcaceae</taxon>
        <taxon>Deinococcus</taxon>
    </lineage>
</organism>
<dbReference type="eggNOG" id="COG1233">
    <property type="taxonomic scope" value="Bacteria"/>
</dbReference>
<name>C1CVW1_DEIDV</name>
<dbReference type="PANTHER" id="PTHR43734:SF7">
    <property type="entry name" value="4,4'-DIAPONEUROSPORENE OXYGENASE"/>
    <property type="match status" value="1"/>
</dbReference>
<feature type="domain" description="Amine oxidase" evidence="2">
    <location>
        <begin position="14"/>
        <end position="297"/>
    </location>
</feature>
<dbReference type="RefSeq" id="WP_012693451.1">
    <property type="nucleotide sequence ID" value="NC_012526.1"/>
</dbReference>
<evidence type="ECO:0000256" key="1">
    <source>
        <dbReference type="ARBA" id="ARBA00023002"/>
    </source>
</evidence>
<dbReference type="SUPFAM" id="SSF51905">
    <property type="entry name" value="FAD/NAD(P)-binding domain"/>
    <property type="match status" value="1"/>
</dbReference>
<evidence type="ECO:0000313" key="4">
    <source>
        <dbReference type="Proteomes" id="UP000002208"/>
    </source>
</evidence>
<keyword evidence="4" id="KW-1185">Reference proteome</keyword>
<dbReference type="AlphaFoldDB" id="C1CVW1"/>
<dbReference type="STRING" id="546414.Deide_13851"/>
<dbReference type="HOGENOM" id="CLU_600939_0_0_0"/>
<sequence>MAETRDIGVLGGGVAGLALSALLAARGHHVTVYELGRAGGKLRRIQVGGLTFDTGPSLFTFPEVWQTYLARLHEADPLALTPLPGGFGVHHTPFGALPLPVPPDHLLYAEWQRYVEAAAPLRPHLTALLTTPPRLRDPVFRTASHSLFRVTAPHLSAQQWLRSRSLPARLLHALSTHALNAGLAPQDAPALYALIPALVGHDVFRPTAGMGALLDHLVAFGRARGVCLREDTPVARVRKQAVTLGGGETAHHDLLISAMDPARLAVLRGEKMRSPVARRTVGGLAVYAALPAPAPWPATSVVPPSNFGAFRRAVRAGALPPDTLSLIHADGPRLAILLTVPAMGEDLTPEHPWVQAQLARVERTLGSPGVLKTVLDMRALSPAHYALGGHPGGALYGAALAPWRGGPLHPQPYRLKDRLWQVGTGVHPGGGLPAVLGGVLMVDRLLQERGI</sequence>
<keyword evidence="1" id="KW-0560">Oxidoreductase</keyword>
<protein>
    <submittedName>
        <fullName evidence="3">Putative Phytoene dehydrogenase putative Flavin containing amine oxidoreductase</fullName>
    </submittedName>
</protein>
<dbReference type="InterPro" id="IPR002937">
    <property type="entry name" value="Amino_oxidase"/>
</dbReference>
<dbReference type="InterPro" id="IPR036188">
    <property type="entry name" value="FAD/NAD-bd_sf"/>
</dbReference>
<reference evidence="3 4" key="1">
    <citation type="journal article" date="2009" name="PLoS Genet.">
        <title>Alliance of proteomics and genomics to unravel the specificities of Sahara bacterium Deinococcus deserti.</title>
        <authorList>
            <person name="de Groot A."/>
            <person name="Dulermo R."/>
            <person name="Ortet P."/>
            <person name="Blanchard L."/>
            <person name="Guerin P."/>
            <person name="Fernandez B."/>
            <person name="Vacherie B."/>
            <person name="Dossat C."/>
            <person name="Jolivet E."/>
            <person name="Siguier P."/>
            <person name="Chandler M."/>
            <person name="Barakat M."/>
            <person name="Dedieu A."/>
            <person name="Barbe V."/>
            <person name="Heulin T."/>
            <person name="Sommer S."/>
            <person name="Achouak W."/>
            <person name="Armengaud J."/>
        </authorList>
    </citation>
    <scope>NUCLEOTIDE SEQUENCE [LARGE SCALE GENOMIC DNA]</scope>
    <source>
        <strain evidence="4">DSM 17065 / CIP 109153 / LMG 22923 / VCD115</strain>
    </source>
</reference>
<dbReference type="KEGG" id="ddr:Deide_13851"/>
<evidence type="ECO:0000313" key="3">
    <source>
        <dbReference type="EMBL" id="ACO46328.1"/>
    </source>
</evidence>
<dbReference type="Proteomes" id="UP000002208">
    <property type="component" value="Chromosome"/>
</dbReference>
<dbReference type="GO" id="GO:0016491">
    <property type="term" value="F:oxidoreductase activity"/>
    <property type="evidence" value="ECO:0007669"/>
    <property type="project" value="UniProtKB-KW"/>
</dbReference>
<dbReference type="Gene3D" id="3.50.50.60">
    <property type="entry name" value="FAD/NAD(P)-binding domain"/>
    <property type="match status" value="1"/>
</dbReference>
<dbReference type="PaxDb" id="546414-Deide_13851"/>